<dbReference type="RefSeq" id="WP_184233089.1">
    <property type="nucleotide sequence ID" value="NZ_JACHMJ010000001.1"/>
</dbReference>
<organism evidence="4 5">
    <name type="scientific">Conyzicola lurida</name>
    <dbReference type="NCBI Taxonomy" id="1172621"/>
    <lineage>
        <taxon>Bacteria</taxon>
        <taxon>Bacillati</taxon>
        <taxon>Actinomycetota</taxon>
        <taxon>Actinomycetes</taxon>
        <taxon>Micrococcales</taxon>
        <taxon>Microbacteriaceae</taxon>
        <taxon>Conyzicola</taxon>
    </lineage>
</organism>
<dbReference type="AlphaFoldDB" id="A0A841AJZ6"/>
<dbReference type="SUPFAM" id="SSF46689">
    <property type="entry name" value="Homeodomain-like"/>
    <property type="match status" value="1"/>
</dbReference>
<dbReference type="Proteomes" id="UP000536685">
    <property type="component" value="Unassembled WGS sequence"/>
</dbReference>
<evidence type="ECO:0000259" key="3">
    <source>
        <dbReference type="PROSITE" id="PS50977"/>
    </source>
</evidence>
<name>A0A841AJZ6_9MICO</name>
<dbReference type="Pfam" id="PF00440">
    <property type="entry name" value="TetR_N"/>
    <property type="match status" value="1"/>
</dbReference>
<reference evidence="4 5" key="1">
    <citation type="submission" date="2020-08" db="EMBL/GenBank/DDBJ databases">
        <title>Sequencing the genomes of 1000 actinobacteria strains.</title>
        <authorList>
            <person name="Klenk H.-P."/>
        </authorList>
    </citation>
    <scope>NUCLEOTIDE SEQUENCE [LARGE SCALE GENOMIC DNA]</scope>
    <source>
        <strain evidence="4 5">DSM 105784</strain>
    </source>
</reference>
<evidence type="ECO:0000256" key="2">
    <source>
        <dbReference type="PROSITE-ProRule" id="PRU00335"/>
    </source>
</evidence>
<protein>
    <submittedName>
        <fullName evidence="4">AcrR family transcriptional regulator</fullName>
    </submittedName>
</protein>
<gene>
    <name evidence="4" type="ORF">HD599_000354</name>
</gene>
<keyword evidence="5" id="KW-1185">Reference proteome</keyword>
<dbReference type="PROSITE" id="PS01081">
    <property type="entry name" value="HTH_TETR_1"/>
    <property type="match status" value="1"/>
</dbReference>
<evidence type="ECO:0000313" key="4">
    <source>
        <dbReference type="EMBL" id="MBB5842031.1"/>
    </source>
</evidence>
<evidence type="ECO:0000313" key="5">
    <source>
        <dbReference type="Proteomes" id="UP000536685"/>
    </source>
</evidence>
<dbReference type="EMBL" id="JACHMJ010000001">
    <property type="protein sequence ID" value="MBB5842031.1"/>
    <property type="molecule type" value="Genomic_DNA"/>
</dbReference>
<feature type="DNA-binding region" description="H-T-H motif" evidence="2">
    <location>
        <begin position="13"/>
        <end position="32"/>
    </location>
</feature>
<comment type="caution">
    <text evidence="4">The sequence shown here is derived from an EMBL/GenBank/DDBJ whole genome shotgun (WGS) entry which is preliminary data.</text>
</comment>
<dbReference type="InterPro" id="IPR001647">
    <property type="entry name" value="HTH_TetR"/>
</dbReference>
<dbReference type="InterPro" id="IPR023772">
    <property type="entry name" value="DNA-bd_HTH_TetR-type_CS"/>
</dbReference>
<dbReference type="Gene3D" id="1.10.357.10">
    <property type="entry name" value="Tetracycline Repressor, domain 2"/>
    <property type="match status" value="1"/>
</dbReference>
<feature type="domain" description="HTH tetR-type" evidence="3">
    <location>
        <begin position="1"/>
        <end position="50"/>
    </location>
</feature>
<accession>A0A841AJZ6</accession>
<dbReference type="GO" id="GO:0003677">
    <property type="term" value="F:DNA binding"/>
    <property type="evidence" value="ECO:0007669"/>
    <property type="project" value="UniProtKB-UniRule"/>
</dbReference>
<keyword evidence="1 2" id="KW-0238">DNA-binding</keyword>
<dbReference type="PROSITE" id="PS50977">
    <property type="entry name" value="HTH_TETR_2"/>
    <property type="match status" value="1"/>
</dbReference>
<sequence>MHLFEQQGYAATTIPQITAHAGLTTRTFFRHFADKREVLFLRDREFLAVVRQSLVSLPAGLGPVELVREGLAAISPAFAAWREPVARRRAILAAEDQLRERELLKSARLGDAVSDALVERGVSGADARLLAPLSVLVFNAALDDWLDADDESALADHLASTWSRLAGLAAG</sequence>
<proteinExistence type="predicted"/>
<evidence type="ECO:0000256" key="1">
    <source>
        <dbReference type="ARBA" id="ARBA00023125"/>
    </source>
</evidence>
<dbReference type="InterPro" id="IPR009057">
    <property type="entry name" value="Homeodomain-like_sf"/>
</dbReference>